<evidence type="ECO:0000313" key="9">
    <source>
        <dbReference type="EMBL" id="CAG5081161.1"/>
    </source>
</evidence>
<feature type="transmembrane region" description="Helical" evidence="7">
    <location>
        <begin position="190"/>
        <end position="211"/>
    </location>
</feature>
<reference evidence="9 10" key="1">
    <citation type="submission" date="2021-04" db="EMBL/GenBank/DDBJ databases">
        <authorList>
            <person name="Bliznina A."/>
        </authorList>
    </citation>
    <scope>NUCLEOTIDE SEQUENCE [LARGE SCALE GENOMIC DNA]</scope>
</reference>
<evidence type="ECO:0000256" key="6">
    <source>
        <dbReference type="ARBA" id="ARBA00024338"/>
    </source>
</evidence>
<feature type="transmembrane region" description="Helical" evidence="7">
    <location>
        <begin position="126"/>
        <end position="146"/>
    </location>
</feature>
<evidence type="ECO:0000313" key="10">
    <source>
        <dbReference type="Proteomes" id="UP001158576"/>
    </source>
</evidence>
<feature type="transmembrane region" description="Helical" evidence="7">
    <location>
        <begin position="223"/>
        <end position="246"/>
    </location>
</feature>
<feature type="transmembrane region" description="Helical" evidence="7">
    <location>
        <begin position="87"/>
        <end position="106"/>
    </location>
</feature>
<evidence type="ECO:0000256" key="2">
    <source>
        <dbReference type="ARBA" id="ARBA00022448"/>
    </source>
</evidence>
<dbReference type="InterPro" id="IPR011701">
    <property type="entry name" value="MFS"/>
</dbReference>
<feature type="domain" description="Major facilitator superfamily (MFS) profile" evidence="8">
    <location>
        <begin position="1"/>
        <end position="279"/>
    </location>
</feature>
<accession>A0ABN7RMB7</accession>
<organism evidence="9 10">
    <name type="scientific">Oikopleura dioica</name>
    <name type="common">Tunicate</name>
    <dbReference type="NCBI Taxonomy" id="34765"/>
    <lineage>
        <taxon>Eukaryota</taxon>
        <taxon>Metazoa</taxon>
        <taxon>Chordata</taxon>
        <taxon>Tunicata</taxon>
        <taxon>Appendicularia</taxon>
        <taxon>Copelata</taxon>
        <taxon>Oikopleuridae</taxon>
        <taxon>Oikopleura</taxon>
    </lineage>
</organism>
<feature type="transmembrane region" description="Helical" evidence="7">
    <location>
        <begin position="166"/>
        <end position="184"/>
    </location>
</feature>
<dbReference type="PANTHER" id="PTHR23505:SF79">
    <property type="entry name" value="PROTEIN SPINSTER"/>
    <property type="match status" value="1"/>
</dbReference>
<evidence type="ECO:0000259" key="8">
    <source>
        <dbReference type="PROSITE" id="PS50850"/>
    </source>
</evidence>
<evidence type="ECO:0000256" key="4">
    <source>
        <dbReference type="ARBA" id="ARBA00022989"/>
    </source>
</evidence>
<proteinExistence type="inferred from homology"/>
<dbReference type="SUPFAM" id="SSF103473">
    <property type="entry name" value="MFS general substrate transporter"/>
    <property type="match status" value="1"/>
</dbReference>
<name>A0ABN7RMB7_OIKDI</name>
<dbReference type="InterPro" id="IPR036259">
    <property type="entry name" value="MFS_trans_sf"/>
</dbReference>
<dbReference type="EMBL" id="OU015568">
    <property type="protein sequence ID" value="CAG5081161.1"/>
    <property type="molecule type" value="Genomic_DNA"/>
</dbReference>
<dbReference type="PANTHER" id="PTHR23505">
    <property type="entry name" value="SPINSTER"/>
    <property type="match status" value="1"/>
</dbReference>
<evidence type="ECO:0000256" key="1">
    <source>
        <dbReference type="ARBA" id="ARBA00004141"/>
    </source>
</evidence>
<evidence type="ECO:0000256" key="3">
    <source>
        <dbReference type="ARBA" id="ARBA00022692"/>
    </source>
</evidence>
<dbReference type="Pfam" id="PF07690">
    <property type="entry name" value="MFS_1"/>
    <property type="match status" value="1"/>
</dbReference>
<dbReference type="PROSITE" id="PS50850">
    <property type="entry name" value="MFS"/>
    <property type="match status" value="1"/>
</dbReference>
<comment type="similarity">
    <text evidence="6">Belongs to the major facilitator superfamily. Spinster (TC 2.A.1.49) family.</text>
</comment>
<evidence type="ECO:0000256" key="5">
    <source>
        <dbReference type="ARBA" id="ARBA00023136"/>
    </source>
</evidence>
<gene>
    <name evidence="9" type="ORF">OKIOD_LOCUS1360</name>
</gene>
<evidence type="ECO:0000256" key="7">
    <source>
        <dbReference type="SAM" id="Phobius"/>
    </source>
</evidence>
<feature type="transmembrane region" description="Helical" evidence="7">
    <location>
        <begin position="252"/>
        <end position="277"/>
    </location>
</feature>
<dbReference type="InterPro" id="IPR044770">
    <property type="entry name" value="MFS_spinster-like"/>
</dbReference>
<keyword evidence="3 7" id="KW-0812">Transmembrane</keyword>
<dbReference type="InterPro" id="IPR020846">
    <property type="entry name" value="MFS_dom"/>
</dbReference>
<dbReference type="Proteomes" id="UP001158576">
    <property type="component" value="Chromosome PAR"/>
</dbReference>
<sequence>MSIVNWGIYLGYGMSYGLKTLLLQVKWLGVEDSWRWAFWLSTALGVVLIPSVFFLIKDPSDKSKSSNYCQESAETSKYFFSKCIQPSILFLIIGGTLRNSAGYAWGYNQVLFLSEKESSEDYNIDLWLMTCTILCGIPGGMLGGYINDKIKASSTGFIRLKRSLRFVAGALLLSSPLLTAGFYMELPILFAPLFIGYFITEMWYGPYLVAVAELFPENSRGQAIGYTVFLLRLIGGNLPSLLIGPLKSSIDYFWALFILIPGMNILAAIIFLAISCIPFTDNERFEKNTDFHEF</sequence>
<protein>
    <submittedName>
        <fullName evidence="9">Oidioi.mRNA.OKI2018_I69.PAR.g9802.t1.cds</fullName>
    </submittedName>
</protein>
<keyword evidence="2" id="KW-0813">Transport</keyword>
<dbReference type="Gene3D" id="1.20.1250.20">
    <property type="entry name" value="MFS general substrate transporter like domains"/>
    <property type="match status" value="1"/>
</dbReference>
<keyword evidence="10" id="KW-1185">Reference proteome</keyword>
<feature type="transmembrane region" description="Helical" evidence="7">
    <location>
        <begin position="36"/>
        <end position="56"/>
    </location>
</feature>
<keyword evidence="4 7" id="KW-1133">Transmembrane helix</keyword>
<comment type="subcellular location">
    <subcellularLocation>
        <location evidence="1">Membrane</location>
        <topology evidence="1">Multi-pass membrane protein</topology>
    </subcellularLocation>
</comment>
<keyword evidence="5 7" id="KW-0472">Membrane</keyword>